<dbReference type="Gene3D" id="3.90.1140.10">
    <property type="entry name" value="Cyclic phosphodiesterase"/>
    <property type="match status" value="1"/>
</dbReference>
<evidence type="ECO:0008006" key="3">
    <source>
        <dbReference type="Google" id="ProtNLM"/>
    </source>
</evidence>
<dbReference type="InterPro" id="IPR050580">
    <property type="entry name" value="2H_phosphoesterase_YjcG-like"/>
</dbReference>
<dbReference type="InterPro" id="IPR009097">
    <property type="entry name" value="Cyclic_Pdiesterase"/>
</dbReference>
<sequence length="183" mass="21361">MNSSLGNLYTVVCMLNGEAAAFNDSLRNDVKQTFHAKLSTLPPHFTIKEGFKYDGDISDLVSAIETFCQHEKAKPYQIDGYGHFRNDVIFMNVIMSNEAKEMHDKLIDVMDAIPYISFSEKDGKNKDFHVTIASKQIRKFYDRLYEFVNQRPCHFDCQFDNVTIFKWGDRKWDVYRKFPISSE</sequence>
<dbReference type="Pfam" id="PF13563">
    <property type="entry name" value="2_5_RNA_ligase2"/>
    <property type="match status" value="1"/>
</dbReference>
<gene>
    <name evidence="1" type="ORF">M9Y10_039682</name>
</gene>
<protein>
    <recommendedName>
        <fullName evidence="3">2'-5' RNA ligase family protein</fullName>
    </recommendedName>
</protein>
<name>A0ABR2GRP3_9EUKA</name>
<proteinExistence type="predicted"/>
<dbReference type="PANTHER" id="PTHR40037:SF1">
    <property type="entry name" value="PHOSPHOESTERASE SAOUHSC_00951-RELATED"/>
    <property type="match status" value="1"/>
</dbReference>
<dbReference type="EMBL" id="JAPFFF010000066">
    <property type="protein sequence ID" value="KAK8836341.1"/>
    <property type="molecule type" value="Genomic_DNA"/>
</dbReference>
<comment type="caution">
    <text evidence="1">The sequence shown here is derived from an EMBL/GenBank/DDBJ whole genome shotgun (WGS) entry which is preliminary data.</text>
</comment>
<reference evidence="1 2" key="1">
    <citation type="submission" date="2024-04" db="EMBL/GenBank/DDBJ databases">
        <title>Tritrichomonas musculus Genome.</title>
        <authorList>
            <person name="Alves-Ferreira E."/>
            <person name="Grigg M."/>
            <person name="Lorenzi H."/>
            <person name="Galac M."/>
        </authorList>
    </citation>
    <scope>NUCLEOTIDE SEQUENCE [LARGE SCALE GENOMIC DNA]</scope>
    <source>
        <strain evidence="1 2">EAF2021</strain>
    </source>
</reference>
<evidence type="ECO:0000313" key="1">
    <source>
        <dbReference type="EMBL" id="KAK8836341.1"/>
    </source>
</evidence>
<dbReference type="PANTHER" id="PTHR40037">
    <property type="entry name" value="PHOSPHOESTERASE YJCG-RELATED"/>
    <property type="match status" value="1"/>
</dbReference>
<accession>A0ABR2GRP3</accession>
<organism evidence="1 2">
    <name type="scientific">Tritrichomonas musculus</name>
    <dbReference type="NCBI Taxonomy" id="1915356"/>
    <lineage>
        <taxon>Eukaryota</taxon>
        <taxon>Metamonada</taxon>
        <taxon>Parabasalia</taxon>
        <taxon>Tritrichomonadida</taxon>
        <taxon>Tritrichomonadidae</taxon>
        <taxon>Tritrichomonas</taxon>
    </lineage>
</organism>
<dbReference type="SUPFAM" id="SSF55144">
    <property type="entry name" value="LigT-like"/>
    <property type="match status" value="1"/>
</dbReference>
<evidence type="ECO:0000313" key="2">
    <source>
        <dbReference type="Proteomes" id="UP001470230"/>
    </source>
</evidence>
<dbReference type="Proteomes" id="UP001470230">
    <property type="component" value="Unassembled WGS sequence"/>
</dbReference>
<keyword evidence="2" id="KW-1185">Reference proteome</keyword>